<sequence>MLSALALLLLAPAVALAQCTPNFQGVAVSIIDSDNQGEWGVSAHTPPGTFLQSNLESPPLNKTAEWHVEQNGQDPAAYYIKDAGDPSNSLVVTLALESKLLYTSAIAQDNEEQLWIIHCDQCNPSSSEVASGCQIINVDTDLCATTQEGNVNYGAVTCTGAGAQTFNFWAATSA</sequence>
<dbReference type="Proteomes" id="UP000613580">
    <property type="component" value="Unassembled WGS sequence"/>
</dbReference>
<feature type="chain" id="PRO_5034416652" description="Ricin B lectin domain-containing protein" evidence="1">
    <location>
        <begin position="18"/>
        <end position="174"/>
    </location>
</feature>
<comment type="caution">
    <text evidence="2">The sequence shown here is derived from an EMBL/GenBank/DDBJ whole genome shotgun (WGS) entry which is preliminary data.</text>
</comment>
<dbReference type="Gene3D" id="2.80.10.50">
    <property type="match status" value="1"/>
</dbReference>
<organism evidence="2 3">
    <name type="scientific">Mycena chlorophos</name>
    <name type="common">Agaric fungus</name>
    <name type="synonym">Agaricus chlorophos</name>
    <dbReference type="NCBI Taxonomy" id="658473"/>
    <lineage>
        <taxon>Eukaryota</taxon>
        <taxon>Fungi</taxon>
        <taxon>Dikarya</taxon>
        <taxon>Basidiomycota</taxon>
        <taxon>Agaricomycotina</taxon>
        <taxon>Agaricomycetes</taxon>
        <taxon>Agaricomycetidae</taxon>
        <taxon>Agaricales</taxon>
        <taxon>Marasmiineae</taxon>
        <taxon>Mycenaceae</taxon>
        <taxon>Mycena</taxon>
    </lineage>
</organism>
<feature type="signal peptide" evidence="1">
    <location>
        <begin position="1"/>
        <end position="17"/>
    </location>
</feature>
<evidence type="ECO:0008006" key="4">
    <source>
        <dbReference type="Google" id="ProtNLM"/>
    </source>
</evidence>
<proteinExistence type="predicted"/>
<evidence type="ECO:0000313" key="3">
    <source>
        <dbReference type="Proteomes" id="UP000613580"/>
    </source>
</evidence>
<gene>
    <name evidence="2" type="ORF">HMN09_00546900</name>
</gene>
<evidence type="ECO:0000256" key="1">
    <source>
        <dbReference type="SAM" id="SignalP"/>
    </source>
</evidence>
<protein>
    <recommendedName>
        <fullName evidence="4">Ricin B lectin domain-containing protein</fullName>
    </recommendedName>
</protein>
<accession>A0A8H6TAF3</accession>
<reference evidence="2" key="1">
    <citation type="submission" date="2020-05" db="EMBL/GenBank/DDBJ databases">
        <title>Mycena genomes resolve the evolution of fungal bioluminescence.</title>
        <authorList>
            <person name="Tsai I.J."/>
        </authorList>
    </citation>
    <scope>NUCLEOTIDE SEQUENCE</scope>
    <source>
        <strain evidence="2">110903Hualien_Pintung</strain>
    </source>
</reference>
<keyword evidence="1" id="KW-0732">Signal</keyword>
<dbReference type="EMBL" id="JACAZE010000006">
    <property type="protein sequence ID" value="KAF7313890.1"/>
    <property type="molecule type" value="Genomic_DNA"/>
</dbReference>
<dbReference type="OrthoDB" id="2920504at2759"/>
<keyword evidence="3" id="KW-1185">Reference proteome</keyword>
<evidence type="ECO:0000313" key="2">
    <source>
        <dbReference type="EMBL" id="KAF7313890.1"/>
    </source>
</evidence>
<name>A0A8H6TAF3_MYCCL</name>
<dbReference type="AlphaFoldDB" id="A0A8H6TAF3"/>